<evidence type="ECO:0008006" key="4">
    <source>
        <dbReference type="Google" id="ProtNLM"/>
    </source>
</evidence>
<reference evidence="2 3" key="1">
    <citation type="submission" date="2019-02" db="EMBL/GenBank/DDBJ databases">
        <title>Deep-cultivation of Planctomycetes and their phenomic and genomic characterization uncovers novel biology.</title>
        <authorList>
            <person name="Wiegand S."/>
            <person name="Jogler M."/>
            <person name="Boedeker C."/>
            <person name="Pinto D."/>
            <person name="Vollmers J."/>
            <person name="Rivas-Marin E."/>
            <person name="Kohn T."/>
            <person name="Peeters S.H."/>
            <person name="Heuer A."/>
            <person name="Rast P."/>
            <person name="Oberbeckmann S."/>
            <person name="Bunk B."/>
            <person name="Jeske O."/>
            <person name="Meyerdierks A."/>
            <person name="Storesund J.E."/>
            <person name="Kallscheuer N."/>
            <person name="Luecker S."/>
            <person name="Lage O.M."/>
            <person name="Pohl T."/>
            <person name="Merkel B.J."/>
            <person name="Hornburger P."/>
            <person name="Mueller R.-W."/>
            <person name="Bruemmer F."/>
            <person name="Labrenz M."/>
            <person name="Spormann A.M."/>
            <person name="Op den Camp H."/>
            <person name="Overmann J."/>
            <person name="Amann R."/>
            <person name="Jetten M.S.M."/>
            <person name="Mascher T."/>
            <person name="Medema M.H."/>
            <person name="Devos D.P."/>
            <person name="Kaster A.-K."/>
            <person name="Ovreas L."/>
            <person name="Rohde M."/>
            <person name="Galperin M.Y."/>
            <person name="Jogler C."/>
        </authorList>
    </citation>
    <scope>NUCLEOTIDE SEQUENCE [LARGE SCALE GENOMIC DNA]</scope>
    <source>
        <strain evidence="2 3">Pan241w</strain>
    </source>
</reference>
<feature type="transmembrane region" description="Helical" evidence="1">
    <location>
        <begin position="6"/>
        <end position="26"/>
    </location>
</feature>
<accession>A0A517RH52</accession>
<organism evidence="2 3">
    <name type="scientific">Gimesia alba</name>
    <dbReference type="NCBI Taxonomy" id="2527973"/>
    <lineage>
        <taxon>Bacteria</taxon>
        <taxon>Pseudomonadati</taxon>
        <taxon>Planctomycetota</taxon>
        <taxon>Planctomycetia</taxon>
        <taxon>Planctomycetales</taxon>
        <taxon>Planctomycetaceae</taxon>
        <taxon>Gimesia</taxon>
    </lineage>
</organism>
<evidence type="ECO:0000313" key="2">
    <source>
        <dbReference type="EMBL" id="QDT43204.1"/>
    </source>
</evidence>
<keyword evidence="3" id="KW-1185">Reference proteome</keyword>
<feature type="transmembrane region" description="Helical" evidence="1">
    <location>
        <begin position="63"/>
        <end position="87"/>
    </location>
</feature>
<evidence type="ECO:0000256" key="1">
    <source>
        <dbReference type="SAM" id="Phobius"/>
    </source>
</evidence>
<sequence>MSSTEFWLTPLILLPGVALLIVSTSARFGQIHTEFHHLLDHPDAHAQILSRNLQHRSRLFRDALASLYVSVGLFSLGSLLGGVVNLWRPQSLWFVGGLTIIGIACVVFASLQLFRESLLSLNVIDEHFERVERDCGQD</sequence>
<keyword evidence="1" id="KW-1133">Transmembrane helix</keyword>
<dbReference type="AlphaFoldDB" id="A0A517RH52"/>
<dbReference type="Pfam" id="PF11026">
    <property type="entry name" value="DUF2721"/>
    <property type="match status" value="1"/>
</dbReference>
<gene>
    <name evidence="2" type="ORF">Pan241w_33040</name>
</gene>
<dbReference type="Proteomes" id="UP000317171">
    <property type="component" value="Chromosome"/>
</dbReference>
<keyword evidence="1" id="KW-0812">Transmembrane</keyword>
<protein>
    <recommendedName>
        <fullName evidence="4">DUF2721 domain-containing protein</fullName>
    </recommendedName>
</protein>
<dbReference type="InterPro" id="IPR021279">
    <property type="entry name" value="DUF2721"/>
</dbReference>
<dbReference type="RefSeq" id="WP_145217680.1">
    <property type="nucleotide sequence ID" value="NZ_CP036269.1"/>
</dbReference>
<proteinExistence type="predicted"/>
<name>A0A517RH52_9PLAN</name>
<evidence type="ECO:0000313" key="3">
    <source>
        <dbReference type="Proteomes" id="UP000317171"/>
    </source>
</evidence>
<dbReference type="KEGG" id="gaz:Pan241w_33040"/>
<keyword evidence="1" id="KW-0472">Membrane</keyword>
<dbReference type="OrthoDB" id="273240at2"/>
<feature type="transmembrane region" description="Helical" evidence="1">
    <location>
        <begin position="93"/>
        <end position="114"/>
    </location>
</feature>
<dbReference type="EMBL" id="CP036269">
    <property type="protein sequence ID" value="QDT43204.1"/>
    <property type="molecule type" value="Genomic_DNA"/>
</dbReference>